<comment type="similarity">
    <text evidence="1">Belongs to the type-I restriction system S methylase family.</text>
</comment>
<keyword evidence="5" id="KW-0540">Nuclease</keyword>
<dbReference type="Gene3D" id="3.90.220.20">
    <property type="entry name" value="DNA methylase specificity domains"/>
    <property type="match status" value="1"/>
</dbReference>
<dbReference type="Proteomes" id="UP001206692">
    <property type="component" value="Unassembled WGS sequence"/>
</dbReference>
<comment type="caution">
    <text evidence="5">The sequence shown here is derived from an EMBL/GenBank/DDBJ whole genome shotgun (WGS) entry which is preliminary data.</text>
</comment>
<accession>A0ABT1SSN8</accession>
<organism evidence="5 6">
    <name type="scientific">Megasphaera massiliensis</name>
    <dbReference type="NCBI Taxonomy" id="1232428"/>
    <lineage>
        <taxon>Bacteria</taxon>
        <taxon>Bacillati</taxon>
        <taxon>Bacillota</taxon>
        <taxon>Negativicutes</taxon>
        <taxon>Veillonellales</taxon>
        <taxon>Veillonellaceae</taxon>
        <taxon>Megasphaera</taxon>
    </lineage>
</organism>
<keyword evidence="3" id="KW-0238">DNA-binding</keyword>
<dbReference type="Pfam" id="PF01420">
    <property type="entry name" value="Methylase_S"/>
    <property type="match status" value="2"/>
</dbReference>
<feature type="domain" description="Type I restriction modification DNA specificity" evidence="4">
    <location>
        <begin position="183"/>
        <end position="332"/>
    </location>
</feature>
<evidence type="ECO:0000313" key="5">
    <source>
        <dbReference type="EMBL" id="MCQ5342884.1"/>
    </source>
</evidence>
<evidence type="ECO:0000313" key="6">
    <source>
        <dbReference type="Proteomes" id="UP001206692"/>
    </source>
</evidence>
<keyword evidence="2" id="KW-0680">Restriction system</keyword>
<dbReference type="RefSeq" id="WP_154254709.1">
    <property type="nucleotide sequence ID" value="NZ_JAJCIO010000016.1"/>
</dbReference>
<evidence type="ECO:0000256" key="1">
    <source>
        <dbReference type="ARBA" id="ARBA00010923"/>
    </source>
</evidence>
<dbReference type="SUPFAM" id="SSF116734">
    <property type="entry name" value="DNA methylase specificity domain"/>
    <property type="match status" value="1"/>
</dbReference>
<evidence type="ECO:0000259" key="4">
    <source>
        <dbReference type="Pfam" id="PF01420"/>
    </source>
</evidence>
<evidence type="ECO:0000256" key="2">
    <source>
        <dbReference type="ARBA" id="ARBA00022747"/>
    </source>
</evidence>
<reference evidence="5 6" key="1">
    <citation type="submission" date="2022-06" db="EMBL/GenBank/DDBJ databases">
        <title>Isolation of gut microbiota from human fecal samples.</title>
        <authorList>
            <person name="Pamer E.G."/>
            <person name="Barat B."/>
            <person name="Waligurski E."/>
            <person name="Medina S."/>
            <person name="Paddock L."/>
            <person name="Mostad J."/>
        </authorList>
    </citation>
    <scope>NUCLEOTIDE SEQUENCE [LARGE SCALE GENOMIC DNA]</scope>
    <source>
        <strain evidence="5 6">DFI.1.1</strain>
    </source>
</reference>
<keyword evidence="6" id="KW-1185">Reference proteome</keyword>
<name>A0ABT1SSN8_9FIRM</name>
<keyword evidence="5" id="KW-0255">Endonuclease</keyword>
<feature type="domain" description="Type I restriction modification DNA specificity" evidence="4">
    <location>
        <begin position="9"/>
        <end position="165"/>
    </location>
</feature>
<protein>
    <submittedName>
        <fullName evidence="5">Restriction endonuclease subunit S</fullName>
    </submittedName>
</protein>
<gene>
    <name evidence="5" type="ORF">NE675_07595</name>
</gene>
<dbReference type="EMBL" id="JANGEW010000013">
    <property type="protein sequence ID" value="MCQ5342884.1"/>
    <property type="molecule type" value="Genomic_DNA"/>
</dbReference>
<evidence type="ECO:0000256" key="3">
    <source>
        <dbReference type="ARBA" id="ARBA00023125"/>
    </source>
</evidence>
<dbReference type="InterPro" id="IPR044946">
    <property type="entry name" value="Restrct_endonuc_typeI_TRD_sf"/>
</dbReference>
<dbReference type="GO" id="GO:0004519">
    <property type="term" value="F:endonuclease activity"/>
    <property type="evidence" value="ECO:0007669"/>
    <property type="project" value="UniProtKB-KW"/>
</dbReference>
<sequence>MTVAKINTSKWKKFEIGHLFEIGRPVSRSQAAYEEGDIPFVASGNFNNGVVKYCESKNGEVLDEKNCITVSPLDGSAFYQSVDFLGRGGAGSAILILRNKHINERNGLFLSTAIRSSLTKYTYSDQLNSQTISSETIKLPVDSHGDPDWDYMASFMADVMKEAEACLEHLRLVDKKKTVVDISQWKEFEIGKLFPKIMKPPVLHERQVVEDAGGIPYVVRTKFDNGIKYRVQQNDEMKPSPAGVISFGAENSAFFYQQEKFVSGRDIYYIDTSALNEGACRFLTACLQPIARKYSYNYGLFPDLLRSEKIKLPIDSEGNPDWAYMDSYMKDVMQVTESHVDAMSKAIL</sequence>
<proteinExistence type="inferred from homology"/>
<dbReference type="InterPro" id="IPR000055">
    <property type="entry name" value="Restrct_endonuc_typeI_TRD"/>
</dbReference>
<keyword evidence="5" id="KW-0378">Hydrolase</keyword>